<sequence length="57" mass="6962">MDAFIIYPRAIFPLLNKEKLYTIFLINSKKKRRENTYEPFWYECIVLIRLIRTNHAG</sequence>
<organism evidence="1">
    <name type="scientific">Siphoviridae sp. ctZHD14</name>
    <dbReference type="NCBI Taxonomy" id="2827891"/>
    <lineage>
        <taxon>Viruses</taxon>
        <taxon>Duplodnaviria</taxon>
        <taxon>Heunggongvirae</taxon>
        <taxon>Uroviricota</taxon>
        <taxon>Caudoviricetes</taxon>
    </lineage>
</organism>
<protein>
    <submittedName>
        <fullName evidence="1">Uncharacterized protein</fullName>
    </submittedName>
</protein>
<evidence type="ECO:0000313" key="1">
    <source>
        <dbReference type="EMBL" id="DAF55220.1"/>
    </source>
</evidence>
<reference evidence="1" key="1">
    <citation type="journal article" date="2021" name="Proc. Natl. Acad. Sci. U.S.A.">
        <title>A Catalog of Tens of Thousands of Viruses from Human Metagenomes Reveals Hidden Associations with Chronic Diseases.</title>
        <authorList>
            <person name="Tisza M.J."/>
            <person name="Buck C.B."/>
        </authorList>
    </citation>
    <scope>NUCLEOTIDE SEQUENCE</scope>
    <source>
        <strain evidence="1">CtZHD14</strain>
    </source>
</reference>
<dbReference type="EMBL" id="BK032687">
    <property type="protein sequence ID" value="DAF55220.1"/>
    <property type="molecule type" value="Genomic_DNA"/>
</dbReference>
<proteinExistence type="predicted"/>
<accession>A0A8S5SVV7</accession>
<name>A0A8S5SVV7_9CAUD</name>